<evidence type="ECO:0000313" key="2">
    <source>
        <dbReference type="Proteomes" id="UP000268007"/>
    </source>
</evidence>
<organism evidence="1 2">
    <name type="scientific">Mucilaginibacter gracilis</name>
    <dbReference type="NCBI Taxonomy" id="423350"/>
    <lineage>
        <taxon>Bacteria</taxon>
        <taxon>Pseudomonadati</taxon>
        <taxon>Bacteroidota</taxon>
        <taxon>Sphingobacteriia</taxon>
        <taxon>Sphingobacteriales</taxon>
        <taxon>Sphingobacteriaceae</taxon>
        <taxon>Mucilaginibacter</taxon>
    </lineage>
</organism>
<dbReference type="EMBL" id="RBKU01000001">
    <property type="protein sequence ID" value="RKR80693.1"/>
    <property type="molecule type" value="Genomic_DNA"/>
</dbReference>
<gene>
    <name evidence="1" type="ORF">BDD43_0825</name>
</gene>
<proteinExistence type="predicted"/>
<dbReference type="RefSeq" id="WP_121196515.1">
    <property type="nucleotide sequence ID" value="NZ_RBKU01000001.1"/>
</dbReference>
<dbReference type="AlphaFoldDB" id="A0A495IW23"/>
<evidence type="ECO:0000313" key="1">
    <source>
        <dbReference type="EMBL" id="RKR80693.1"/>
    </source>
</evidence>
<name>A0A495IW23_9SPHI</name>
<sequence>METVIELYEQLKRKLMDIELTATNILELAKLSYQAVETSMIQLKAFVITYTFKDTAEEIYFFRELKPGFYSRMIYYIRLFEIETNKPDGSDRAQRKYFKKKLGGIKTYSEENIPFYKYYRSGARHMDIAYFTRDKFDILIGIDVSYFDCDPAFCTSHDYKVAMLLANEQLIAYLNKALQKLSGQYSDSKINVLEDLGLNWAETKTAFVELMYGLQSLGAFYNVKTKAKADINDIARFFEVVLGIDLGNYYRLYYDIRLRKKEPTTFIDKLKQSLIKRMNETDDR</sequence>
<protein>
    <submittedName>
        <fullName evidence="1">RteC protein</fullName>
    </submittedName>
</protein>
<keyword evidence="2" id="KW-1185">Reference proteome</keyword>
<dbReference type="InterPro" id="IPR018534">
    <property type="entry name" value="Tet_reg_excision_RteC"/>
</dbReference>
<comment type="caution">
    <text evidence="1">The sequence shown here is derived from an EMBL/GenBank/DDBJ whole genome shotgun (WGS) entry which is preliminary data.</text>
</comment>
<reference evidence="1 2" key="1">
    <citation type="submission" date="2018-10" db="EMBL/GenBank/DDBJ databases">
        <title>Genomic Encyclopedia of Archaeal and Bacterial Type Strains, Phase II (KMG-II): from individual species to whole genera.</title>
        <authorList>
            <person name="Goeker M."/>
        </authorList>
    </citation>
    <scope>NUCLEOTIDE SEQUENCE [LARGE SCALE GENOMIC DNA]</scope>
    <source>
        <strain evidence="1 2">DSM 18602</strain>
    </source>
</reference>
<dbReference type="OrthoDB" id="790983at2"/>
<dbReference type="Pfam" id="PF09357">
    <property type="entry name" value="RteC"/>
    <property type="match status" value="1"/>
</dbReference>
<accession>A0A495IW23</accession>
<dbReference type="Proteomes" id="UP000268007">
    <property type="component" value="Unassembled WGS sequence"/>
</dbReference>